<evidence type="ECO:0000256" key="5">
    <source>
        <dbReference type="ARBA" id="ARBA00022840"/>
    </source>
</evidence>
<comment type="similarity">
    <text evidence="10">Belongs to the MurCDEF family. MurF subfamily.</text>
</comment>
<feature type="binding site" evidence="10">
    <location>
        <begin position="118"/>
        <end position="124"/>
    </location>
    <ligand>
        <name>ATP</name>
        <dbReference type="ChEBI" id="CHEBI:30616"/>
    </ligand>
</feature>
<keyword evidence="8 10" id="KW-0131">Cell cycle</keyword>
<dbReference type="GO" id="GO:0005737">
    <property type="term" value="C:cytoplasm"/>
    <property type="evidence" value="ECO:0007669"/>
    <property type="project" value="UniProtKB-SubCell"/>
</dbReference>
<dbReference type="GO" id="GO:0008766">
    <property type="term" value="F:UDP-N-acetylmuramoylalanyl-D-glutamyl-2,6-diaminopimelate-D-alanyl-D-alanine ligase activity"/>
    <property type="evidence" value="ECO:0007669"/>
    <property type="project" value="RHEA"/>
</dbReference>
<dbReference type="InterPro" id="IPR036565">
    <property type="entry name" value="Mur-like_cat_sf"/>
</dbReference>
<dbReference type="SUPFAM" id="SSF53623">
    <property type="entry name" value="MurD-like peptide ligases, catalytic domain"/>
    <property type="match status" value="1"/>
</dbReference>
<dbReference type="SUPFAM" id="SSF63418">
    <property type="entry name" value="MurE/MurF N-terminal domain"/>
    <property type="match status" value="1"/>
</dbReference>
<dbReference type="HAMAP" id="MF_02019">
    <property type="entry name" value="MurF"/>
    <property type="match status" value="1"/>
</dbReference>
<keyword evidence="1 10" id="KW-0963">Cytoplasm</keyword>
<dbReference type="GO" id="GO:0051301">
    <property type="term" value="P:cell division"/>
    <property type="evidence" value="ECO:0007669"/>
    <property type="project" value="UniProtKB-KW"/>
</dbReference>
<feature type="domain" description="Mur ligase central" evidence="14">
    <location>
        <begin position="116"/>
        <end position="312"/>
    </location>
</feature>
<feature type="domain" description="Mur ligase C-terminal" evidence="13">
    <location>
        <begin position="335"/>
        <end position="467"/>
    </location>
</feature>
<dbReference type="GO" id="GO:0008360">
    <property type="term" value="P:regulation of cell shape"/>
    <property type="evidence" value="ECO:0007669"/>
    <property type="project" value="UniProtKB-KW"/>
</dbReference>
<keyword evidence="5 10" id="KW-0067">ATP-binding</keyword>
<gene>
    <name evidence="10" type="primary">murF</name>
    <name evidence="15" type="ORF">AXF17_05000</name>
</gene>
<reference evidence="16" key="1">
    <citation type="submission" date="2016-05" db="EMBL/GenBank/DDBJ databases">
        <authorList>
            <person name="Holder M.E."/>
            <person name="Ajami N.J."/>
            <person name="Petrosino J.F."/>
        </authorList>
    </citation>
    <scope>NUCLEOTIDE SEQUENCE [LARGE SCALE GENOMIC DNA]</scope>
    <source>
        <strain evidence="16">ATCC 700696</strain>
    </source>
</reference>
<keyword evidence="3 10" id="KW-0132">Cell division</keyword>
<dbReference type="GO" id="GO:0009252">
    <property type="term" value="P:peptidoglycan biosynthetic process"/>
    <property type="evidence" value="ECO:0007669"/>
    <property type="project" value="UniProtKB-UniRule"/>
</dbReference>
<comment type="subcellular location">
    <subcellularLocation>
        <location evidence="10 11">Cytoplasm</location>
    </subcellularLocation>
</comment>
<proteinExistence type="inferred from homology"/>
<dbReference type="Pfam" id="PF08245">
    <property type="entry name" value="Mur_ligase_M"/>
    <property type="match status" value="1"/>
</dbReference>
<dbReference type="InterPro" id="IPR036615">
    <property type="entry name" value="Mur_ligase_C_dom_sf"/>
</dbReference>
<dbReference type="InterPro" id="IPR051046">
    <property type="entry name" value="MurCDEF_CellWall_CoF430Synth"/>
</dbReference>
<keyword evidence="9 10" id="KW-0961">Cell wall biogenesis/degradation</keyword>
<comment type="catalytic activity">
    <reaction evidence="10 11">
        <text>D-alanyl-D-alanine + UDP-N-acetyl-alpha-D-muramoyl-L-alanyl-gamma-D-glutamyl-meso-2,6-diaminopimelate + ATP = UDP-N-acetyl-alpha-D-muramoyl-L-alanyl-gamma-D-glutamyl-meso-2,6-diaminopimeloyl-D-alanyl-D-alanine + ADP + phosphate + H(+)</text>
        <dbReference type="Rhea" id="RHEA:28374"/>
        <dbReference type="ChEBI" id="CHEBI:15378"/>
        <dbReference type="ChEBI" id="CHEBI:30616"/>
        <dbReference type="ChEBI" id="CHEBI:43474"/>
        <dbReference type="ChEBI" id="CHEBI:57822"/>
        <dbReference type="ChEBI" id="CHEBI:61386"/>
        <dbReference type="ChEBI" id="CHEBI:83905"/>
        <dbReference type="ChEBI" id="CHEBI:456216"/>
        <dbReference type="EC" id="6.3.2.10"/>
    </reaction>
</comment>
<evidence type="ECO:0000256" key="3">
    <source>
        <dbReference type="ARBA" id="ARBA00022618"/>
    </source>
</evidence>
<dbReference type="GO" id="GO:0071555">
    <property type="term" value="P:cell wall organization"/>
    <property type="evidence" value="ECO:0007669"/>
    <property type="project" value="UniProtKB-KW"/>
</dbReference>
<dbReference type="Gene3D" id="3.90.190.20">
    <property type="entry name" value="Mur ligase, C-terminal domain"/>
    <property type="match status" value="1"/>
</dbReference>
<organism evidence="15 16">
    <name type="scientific">Mogibacterium pumilum</name>
    <dbReference type="NCBI Taxonomy" id="86332"/>
    <lineage>
        <taxon>Bacteria</taxon>
        <taxon>Bacillati</taxon>
        <taxon>Bacillota</taxon>
        <taxon>Clostridia</taxon>
        <taxon>Peptostreptococcales</taxon>
        <taxon>Anaerovoracaceae</taxon>
        <taxon>Mogibacterium</taxon>
    </lineage>
</organism>
<dbReference type="InterPro" id="IPR000713">
    <property type="entry name" value="Mur_ligase_N"/>
</dbReference>
<evidence type="ECO:0000259" key="14">
    <source>
        <dbReference type="Pfam" id="PF08245"/>
    </source>
</evidence>
<dbReference type="EC" id="6.3.2.10" evidence="10 11"/>
<evidence type="ECO:0000256" key="4">
    <source>
        <dbReference type="ARBA" id="ARBA00022741"/>
    </source>
</evidence>
<dbReference type="UniPathway" id="UPA00219"/>
<dbReference type="OrthoDB" id="9801978at2"/>
<dbReference type="GO" id="GO:0047480">
    <property type="term" value="F:UDP-N-acetylmuramoyl-tripeptide-D-alanyl-D-alanine ligase activity"/>
    <property type="evidence" value="ECO:0007669"/>
    <property type="project" value="UniProtKB-UniRule"/>
</dbReference>
<protein>
    <recommendedName>
        <fullName evidence="10 11">UDP-N-acetylmuramoyl-tripeptide--D-alanyl-D-alanine ligase</fullName>
        <ecNumber evidence="10 11">6.3.2.10</ecNumber>
    </recommendedName>
    <alternativeName>
        <fullName evidence="10">D-alanyl-D-alanine-adding enzyme</fullName>
    </alternativeName>
</protein>
<evidence type="ECO:0000256" key="9">
    <source>
        <dbReference type="ARBA" id="ARBA00023316"/>
    </source>
</evidence>
<dbReference type="RefSeq" id="WP_094234097.1">
    <property type="nucleotide sequence ID" value="NZ_CP016199.1"/>
</dbReference>
<evidence type="ECO:0000313" key="15">
    <source>
        <dbReference type="EMBL" id="ASS37866.1"/>
    </source>
</evidence>
<dbReference type="Pfam" id="PF01225">
    <property type="entry name" value="Mur_ligase"/>
    <property type="match status" value="1"/>
</dbReference>
<feature type="domain" description="Mur ligase N-terminal catalytic" evidence="12">
    <location>
        <begin position="27"/>
        <end position="104"/>
    </location>
</feature>
<comment type="function">
    <text evidence="10 11">Involved in cell wall formation. Catalyzes the final step in the synthesis of UDP-N-acetylmuramoyl-pentapeptide, the precursor of murein.</text>
</comment>
<keyword evidence="6 10" id="KW-0133">Cell shape</keyword>
<evidence type="ECO:0000256" key="7">
    <source>
        <dbReference type="ARBA" id="ARBA00022984"/>
    </source>
</evidence>
<dbReference type="Gene3D" id="3.40.1390.10">
    <property type="entry name" value="MurE/MurF, N-terminal domain"/>
    <property type="match status" value="1"/>
</dbReference>
<dbReference type="EMBL" id="CP016199">
    <property type="protein sequence ID" value="ASS37866.1"/>
    <property type="molecule type" value="Genomic_DNA"/>
</dbReference>
<dbReference type="InterPro" id="IPR035911">
    <property type="entry name" value="MurE/MurF_N"/>
</dbReference>
<keyword evidence="16" id="KW-1185">Reference proteome</keyword>
<evidence type="ECO:0000256" key="2">
    <source>
        <dbReference type="ARBA" id="ARBA00022598"/>
    </source>
</evidence>
<dbReference type="InterPro" id="IPR004101">
    <property type="entry name" value="Mur_ligase_C"/>
</dbReference>
<keyword evidence="4 10" id="KW-0547">Nucleotide-binding</keyword>
<dbReference type="SUPFAM" id="SSF53244">
    <property type="entry name" value="MurD-like peptide ligases, peptide-binding domain"/>
    <property type="match status" value="1"/>
</dbReference>
<keyword evidence="2 10" id="KW-0436">Ligase</keyword>
<evidence type="ECO:0000256" key="6">
    <source>
        <dbReference type="ARBA" id="ARBA00022960"/>
    </source>
</evidence>
<name>A0A223ASD0_9FIRM</name>
<dbReference type="PANTHER" id="PTHR43024">
    <property type="entry name" value="UDP-N-ACETYLMURAMOYL-TRIPEPTIDE--D-ALANYL-D-ALANINE LIGASE"/>
    <property type="match status" value="1"/>
</dbReference>
<dbReference type="InterPro" id="IPR013221">
    <property type="entry name" value="Mur_ligase_cen"/>
</dbReference>
<evidence type="ECO:0000256" key="8">
    <source>
        <dbReference type="ARBA" id="ARBA00023306"/>
    </source>
</evidence>
<sequence>MKKTGINYILESMHGAKLISDAGSKDITSVAIDSRQVAEGSLFFAVIGDRNDGHDFLPDVRESGCLAAVVSNPDWANRITKAGDMTVILVDNTRDALMQLAKRYVADWTELIKVAVTGSVGKTSTKDFLGAVLGAKYKTGKTPGNLNSDYGVPLTVFGFDEEIEAAVIEMGAGESVNIGELSDIVRPNIGVVTNVGTAHLEVFGTRNELAAEKLDIAKYFTDEETIIVNSDCDLLTRENVSKIVPSGVSVITIGSIIDDNFKIYNIKDLGIDGVSCSLDVQVDDENYDGTFELKIPVVGSHNLGNAALAIAAGTRLGIKPKEAIEALADTKFSSGRLEIDRRENLTVVNDAYNASPESMKSGIEMLMASRADRHVAILGDMFELGDESEALHASVGTFAVQAGLELLIAIGKNSEAIAKAAEAANHSIGLEHGTGTKVLYYQNKESAIKEINDILRDKDLILVKASRGMKLEDVISAIK</sequence>
<dbReference type="AlphaFoldDB" id="A0A223ASD0"/>
<dbReference type="PANTHER" id="PTHR43024:SF1">
    <property type="entry name" value="UDP-N-ACETYLMURAMOYL-TRIPEPTIDE--D-ALANYL-D-ALANINE LIGASE"/>
    <property type="match status" value="1"/>
</dbReference>
<comment type="pathway">
    <text evidence="10 11">Cell wall biogenesis; peptidoglycan biosynthesis.</text>
</comment>
<dbReference type="GO" id="GO:0005524">
    <property type="term" value="F:ATP binding"/>
    <property type="evidence" value="ECO:0007669"/>
    <property type="project" value="UniProtKB-UniRule"/>
</dbReference>
<dbReference type="InterPro" id="IPR005863">
    <property type="entry name" value="UDP-N-AcMur_synth"/>
</dbReference>
<dbReference type="Pfam" id="PF02875">
    <property type="entry name" value="Mur_ligase_C"/>
    <property type="match status" value="1"/>
</dbReference>
<evidence type="ECO:0000256" key="11">
    <source>
        <dbReference type="RuleBase" id="RU004136"/>
    </source>
</evidence>
<evidence type="ECO:0000259" key="13">
    <source>
        <dbReference type="Pfam" id="PF02875"/>
    </source>
</evidence>
<evidence type="ECO:0000256" key="10">
    <source>
        <dbReference type="HAMAP-Rule" id="MF_02019"/>
    </source>
</evidence>
<evidence type="ECO:0000259" key="12">
    <source>
        <dbReference type="Pfam" id="PF01225"/>
    </source>
</evidence>
<accession>A0A223ASD0</accession>
<evidence type="ECO:0000313" key="16">
    <source>
        <dbReference type="Proteomes" id="UP000214689"/>
    </source>
</evidence>
<dbReference type="Gene3D" id="3.40.1190.10">
    <property type="entry name" value="Mur-like, catalytic domain"/>
    <property type="match status" value="1"/>
</dbReference>
<keyword evidence="7 10" id="KW-0573">Peptidoglycan synthesis</keyword>
<dbReference type="Proteomes" id="UP000214689">
    <property type="component" value="Chromosome"/>
</dbReference>
<evidence type="ECO:0000256" key="1">
    <source>
        <dbReference type="ARBA" id="ARBA00022490"/>
    </source>
</evidence>
<dbReference type="NCBIfam" id="TIGR01143">
    <property type="entry name" value="murF"/>
    <property type="match status" value="1"/>
</dbReference>